<dbReference type="AlphaFoldDB" id="X1HZN4"/>
<dbReference type="InterPro" id="IPR016181">
    <property type="entry name" value="Acyl_CoA_acyltransferase"/>
</dbReference>
<evidence type="ECO:0000313" key="1">
    <source>
        <dbReference type="EMBL" id="GAH75601.1"/>
    </source>
</evidence>
<dbReference type="SUPFAM" id="SSF55729">
    <property type="entry name" value="Acyl-CoA N-acyltransferases (Nat)"/>
    <property type="match status" value="1"/>
</dbReference>
<accession>X1HZN4</accession>
<proteinExistence type="predicted"/>
<dbReference type="Gene3D" id="3.40.630.30">
    <property type="match status" value="1"/>
</dbReference>
<sequence length="95" mass="10964">MVGTVIIDLKQPLDVIWKNIKRKRRSDIKRAEKKGITIEMNTCQEEFTEMVNAFRTRHLGLPCIVVSRKTKYLFIAKSKEGEVLAGELFITRLNG</sequence>
<dbReference type="GO" id="GO:0044038">
    <property type="term" value="P:cell wall macromolecule biosynthetic process"/>
    <property type="evidence" value="ECO:0007669"/>
    <property type="project" value="InterPro"/>
</dbReference>
<organism evidence="1">
    <name type="scientific">marine sediment metagenome</name>
    <dbReference type="NCBI Taxonomy" id="412755"/>
    <lineage>
        <taxon>unclassified sequences</taxon>
        <taxon>metagenomes</taxon>
        <taxon>ecological metagenomes</taxon>
    </lineage>
</organism>
<protein>
    <submittedName>
        <fullName evidence="1">Uncharacterized protein</fullName>
    </submittedName>
</protein>
<reference evidence="1" key="1">
    <citation type="journal article" date="2014" name="Front. Microbiol.">
        <title>High frequency of phylogenetically diverse reductive dehalogenase-homologous genes in deep subseafloor sedimentary metagenomes.</title>
        <authorList>
            <person name="Kawai M."/>
            <person name="Futagami T."/>
            <person name="Toyoda A."/>
            <person name="Takaki Y."/>
            <person name="Nishi S."/>
            <person name="Hori S."/>
            <person name="Arai W."/>
            <person name="Tsubouchi T."/>
            <person name="Morono Y."/>
            <person name="Uchiyama I."/>
            <person name="Ito T."/>
            <person name="Fujiyama A."/>
            <person name="Inagaki F."/>
            <person name="Takami H."/>
        </authorList>
    </citation>
    <scope>NUCLEOTIDE SEQUENCE</scope>
    <source>
        <strain evidence="1">Expedition CK06-06</strain>
    </source>
</reference>
<name>X1HZN4_9ZZZZ</name>
<gene>
    <name evidence="1" type="ORF">S03H2_48051</name>
</gene>
<feature type="non-terminal residue" evidence="1">
    <location>
        <position position="95"/>
    </location>
</feature>
<dbReference type="PROSITE" id="PS51191">
    <property type="entry name" value="FEMABX"/>
    <property type="match status" value="1"/>
</dbReference>
<dbReference type="EMBL" id="BARU01030261">
    <property type="protein sequence ID" value="GAH75601.1"/>
    <property type="molecule type" value="Genomic_DNA"/>
</dbReference>
<comment type="caution">
    <text evidence="1">The sequence shown here is derived from an EMBL/GenBank/DDBJ whole genome shotgun (WGS) entry which is preliminary data.</text>
</comment>
<dbReference type="InterPro" id="IPR003447">
    <property type="entry name" value="FEMABX"/>
</dbReference>
<dbReference type="GO" id="GO:0016755">
    <property type="term" value="F:aminoacyltransferase activity"/>
    <property type="evidence" value="ECO:0007669"/>
    <property type="project" value="InterPro"/>
</dbReference>